<dbReference type="RefSeq" id="WP_218405707.1">
    <property type="nucleotide sequence ID" value="NZ_JAGSPC010000004.1"/>
</dbReference>
<name>A0A9X1JLM6_9SPHN</name>
<gene>
    <name evidence="1" type="ORF">KCG46_12135</name>
</gene>
<accession>A0A9X1JLM6</accession>
<dbReference type="AlphaFoldDB" id="A0A9X1JLM6"/>
<protein>
    <submittedName>
        <fullName evidence="1">Uncharacterized protein</fullName>
    </submittedName>
</protein>
<evidence type="ECO:0000313" key="1">
    <source>
        <dbReference type="EMBL" id="MBV7260320.1"/>
    </source>
</evidence>
<dbReference type="Proteomes" id="UP001138681">
    <property type="component" value="Unassembled WGS sequence"/>
</dbReference>
<proteinExistence type="predicted"/>
<sequence>MDYTVLEIHRAGDWLKYRNIKKIDSEAKLDEFLADPVGNIQTLEDSENFSRDSEPPSGERALDIVSGSKELHTYIFLIADTAFKHENVLHSHDHGVKFASPVAFGIAPSGESIGRDFGSVIVEQQVWEGGRLAKVVIDADRIQSSPAACALKELKFDSIAIPFCLNLVAKFESDTALPVVMVSGSHSGRHLSDHSDHEHLDRDHSHEFAHRGPHLAAASYFVQDLG</sequence>
<organism evidence="1 2">
    <name type="scientific">Erythrobacter crassostreae</name>
    <dbReference type="NCBI Taxonomy" id="2828328"/>
    <lineage>
        <taxon>Bacteria</taxon>
        <taxon>Pseudomonadati</taxon>
        <taxon>Pseudomonadota</taxon>
        <taxon>Alphaproteobacteria</taxon>
        <taxon>Sphingomonadales</taxon>
        <taxon>Erythrobacteraceae</taxon>
        <taxon>Erythrobacter/Porphyrobacter group</taxon>
        <taxon>Erythrobacter</taxon>
    </lineage>
</organism>
<dbReference type="EMBL" id="JAGSPC010000004">
    <property type="protein sequence ID" value="MBV7260320.1"/>
    <property type="molecule type" value="Genomic_DNA"/>
</dbReference>
<comment type="caution">
    <text evidence="1">The sequence shown here is derived from an EMBL/GenBank/DDBJ whole genome shotgun (WGS) entry which is preliminary data.</text>
</comment>
<evidence type="ECO:0000313" key="2">
    <source>
        <dbReference type="Proteomes" id="UP001138681"/>
    </source>
</evidence>
<keyword evidence="2" id="KW-1185">Reference proteome</keyword>
<reference evidence="1" key="1">
    <citation type="submission" date="2021-04" db="EMBL/GenBank/DDBJ databases">
        <authorList>
            <person name="Pira H."/>
            <person name="Risdian C."/>
            <person name="Wink J."/>
        </authorList>
    </citation>
    <scope>NUCLEOTIDE SEQUENCE</scope>
    <source>
        <strain evidence="1">WH158</strain>
    </source>
</reference>